<dbReference type="Proteomes" id="UP000494256">
    <property type="component" value="Unassembled WGS sequence"/>
</dbReference>
<keyword evidence="5" id="KW-1185">Reference proteome</keyword>
<feature type="transmembrane region" description="Helical" evidence="1">
    <location>
        <begin position="157"/>
        <end position="177"/>
    </location>
</feature>
<accession>A0A8S0ZHA7</accession>
<organism evidence="3 6">
    <name type="scientific">Arctia plantaginis</name>
    <name type="common">Wood tiger moth</name>
    <name type="synonym">Phalaena plantaginis</name>
    <dbReference type="NCBI Taxonomy" id="874455"/>
    <lineage>
        <taxon>Eukaryota</taxon>
        <taxon>Metazoa</taxon>
        <taxon>Ecdysozoa</taxon>
        <taxon>Arthropoda</taxon>
        <taxon>Hexapoda</taxon>
        <taxon>Insecta</taxon>
        <taxon>Pterygota</taxon>
        <taxon>Neoptera</taxon>
        <taxon>Endopterygota</taxon>
        <taxon>Lepidoptera</taxon>
        <taxon>Glossata</taxon>
        <taxon>Ditrysia</taxon>
        <taxon>Noctuoidea</taxon>
        <taxon>Erebidae</taxon>
        <taxon>Arctiinae</taxon>
        <taxon>Arctia</taxon>
    </lineage>
</organism>
<keyword evidence="1" id="KW-0812">Transmembrane</keyword>
<sequence>MEDEGLEYNVVSKLSTDLPEDTLLAFDNFFTSCNLLEHLYERKIFSVGTVRTNRKDLPDILKKSQPKHLKLEKNQFAAITAKPITAIKWLDTRDVTVLTTAHHPTDTIFVKRTQKDGTRKEVLCPKAIASYTLVMGGVDHFDHFRSSYPINRKCRKIWMRLFFFMFDASIINCYITYNTVHVVNTHSHRQFRLRLAREMISHYSSKKMGKLFTRTKKGQTSACLMRSASSTLESISLRKAIKGVVSVAPRRRKRELK</sequence>
<dbReference type="InterPro" id="IPR029526">
    <property type="entry name" value="PGBD"/>
</dbReference>
<proteinExistence type="predicted"/>
<keyword evidence="1" id="KW-0472">Membrane</keyword>
<name>A0A8S0ZHA7_ARCPL</name>
<dbReference type="EMBL" id="CADEBD010000291">
    <property type="protein sequence ID" value="CAB3232796.1"/>
    <property type="molecule type" value="Genomic_DNA"/>
</dbReference>
<evidence type="ECO:0000313" key="6">
    <source>
        <dbReference type="Proteomes" id="UP000494256"/>
    </source>
</evidence>
<dbReference type="PANTHER" id="PTHR46599">
    <property type="entry name" value="PIGGYBAC TRANSPOSABLE ELEMENT-DERIVED PROTEIN 4"/>
    <property type="match status" value="1"/>
</dbReference>
<evidence type="ECO:0000259" key="2">
    <source>
        <dbReference type="Pfam" id="PF13843"/>
    </source>
</evidence>
<dbReference type="Pfam" id="PF13843">
    <property type="entry name" value="DDE_Tnp_1_7"/>
    <property type="match status" value="1"/>
</dbReference>
<reference evidence="5 6" key="1">
    <citation type="submission" date="2020-04" db="EMBL/GenBank/DDBJ databases">
        <authorList>
            <person name="Wallbank WR R."/>
            <person name="Pardo Diaz C."/>
            <person name="Kozak K."/>
            <person name="Martin S."/>
            <person name="Jiggins C."/>
            <person name="Moest M."/>
            <person name="Warren A I."/>
            <person name="Byers J.R.P. K."/>
            <person name="Montejo-Kovacevich G."/>
            <person name="Yen C E."/>
        </authorList>
    </citation>
    <scope>NUCLEOTIDE SEQUENCE [LARGE SCALE GENOMIC DNA]</scope>
</reference>
<comment type="caution">
    <text evidence="3">The sequence shown here is derived from an EMBL/GenBank/DDBJ whole genome shotgun (WGS) entry which is preliminary data.</text>
</comment>
<dbReference type="AlphaFoldDB" id="A0A8S0ZHA7"/>
<protein>
    <recommendedName>
        <fullName evidence="2">PiggyBac transposable element-derived protein domain-containing protein</fullName>
    </recommendedName>
</protein>
<dbReference type="PANTHER" id="PTHR46599:SF3">
    <property type="entry name" value="PIGGYBAC TRANSPOSABLE ELEMENT-DERIVED PROTEIN 4"/>
    <property type="match status" value="1"/>
</dbReference>
<keyword evidence="1" id="KW-1133">Transmembrane helix</keyword>
<evidence type="ECO:0000313" key="5">
    <source>
        <dbReference type="Proteomes" id="UP000494106"/>
    </source>
</evidence>
<dbReference type="OrthoDB" id="118105at2759"/>
<dbReference type="Proteomes" id="UP000494106">
    <property type="component" value="Unassembled WGS sequence"/>
</dbReference>
<dbReference type="EMBL" id="CADEBC010000492">
    <property type="protein sequence ID" value="CAB3237588.1"/>
    <property type="molecule type" value="Genomic_DNA"/>
</dbReference>
<evidence type="ECO:0000313" key="4">
    <source>
        <dbReference type="EMBL" id="CAB3237588.1"/>
    </source>
</evidence>
<evidence type="ECO:0000313" key="3">
    <source>
        <dbReference type="EMBL" id="CAB3232796.1"/>
    </source>
</evidence>
<evidence type="ECO:0000256" key="1">
    <source>
        <dbReference type="SAM" id="Phobius"/>
    </source>
</evidence>
<feature type="domain" description="PiggyBac transposable element-derived protein" evidence="2">
    <location>
        <begin position="4"/>
        <end position="174"/>
    </location>
</feature>
<gene>
    <name evidence="3" type="ORF">APLA_LOCUS5835</name>
    <name evidence="4" type="ORF">APLA_LOCUS6966</name>
</gene>